<evidence type="ECO:0000313" key="2">
    <source>
        <dbReference type="Proteomes" id="UP001295684"/>
    </source>
</evidence>
<keyword evidence="2" id="KW-1185">Reference proteome</keyword>
<accession>A0AAD1UM23</accession>
<proteinExistence type="predicted"/>
<organism evidence="1 2">
    <name type="scientific">Euplotes crassus</name>
    <dbReference type="NCBI Taxonomy" id="5936"/>
    <lineage>
        <taxon>Eukaryota</taxon>
        <taxon>Sar</taxon>
        <taxon>Alveolata</taxon>
        <taxon>Ciliophora</taxon>
        <taxon>Intramacronucleata</taxon>
        <taxon>Spirotrichea</taxon>
        <taxon>Hypotrichia</taxon>
        <taxon>Euplotida</taxon>
        <taxon>Euplotidae</taxon>
        <taxon>Moneuplotes</taxon>
    </lineage>
</organism>
<dbReference type="AlphaFoldDB" id="A0AAD1UM23"/>
<dbReference type="EMBL" id="CAMPGE010013218">
    <property type="protein sequence ID" value="CAI2371961.1"/>
    <property type="molecule type" value="Genomic_DNA"/>
</dbReference>
<name>A0AAD1UM23_EUPCR</name>
<comment type="caution">
    <text evidence="1">The sequence shown here is derived from an EMBL/GenBank/DDBJ whole genome shotgun (WGS) entry which is preliminary data.</text>
</comment>
<sequence>MEISSDSKSQKKKGTRKDKIVLIKEVLFNRKTKMVKAHICMQEGNKRSRYYNVWLELHIQVFIRTIPAVAYDYFQTHAWEIFKTHFIKEFRDKVGWLMKKQGRDFEEFPFCSKSIHRHELEELKVRNYGEVVRAVKKLAASREFHPLSETNPKGYGIRKILSCYSIDGKEIDNFEGLSPTEIFLKVIFFKKKTDIEFTKIIRSDIFWQGIGRDAS</sequence>
<reference evidence="1" key="1">
    <citation type="submission" date="2023-07" db="EMBL/GenBank/DDBJ databases">
        <authorList>
            <consortium name="AG Swart"/>
            <person name="Singh M."/>
            <person name="Singh A."/>
            <person name="Seah K."/>
            <person name="Emmerich C."/>
        </authorList>
    </citation>
    <scope>NUCLEOTIDE SEQUENCE</scope>
    <source>
        <strain evidence="1">DP1</strain>
    </source>
</reference>
<dbReference type="Proteomes" id="UP001295684">
    <property type="component" value="Unassembled WGS sequence"/>
</dbReference>
<gene>
    <name evidence="1" type="ORF">ECRASSUSDP1_LOCUS13288</name>
</gene>
<protein>
    <submittedName>
        <fullName evidence="1">Uncharacterized protein</fullName>
    </submittedName>
</protein>
<evidence type="ECO:0000313" key="1">
    <source>
        <dbReference type="EMBL" id="CAI2371961.1"/>
    </source>
</evidence>